<dbReference type="AlphaFoldDB" id="K6XQC3"/>
<dbReference type="Proteomes" id="UP000006334">
    <property type="component" value="Unassembled WGS sequence"/>
</dbReference>
<comment type="caution">
    <text evidence="2">The sequence shown here is derived from an EMBL/GenBank/DDBJ whole genome shotgun (WGS) entry which is preliminary data.</text>
</comment>
<evidence type="ECO:0000313" key="3">
    <source>
        <dbReference type="Proteomes" id="UP000006334"/>
    </source>
</evidence>
<evidence type="ECO:0000256" key="1">
    <source>
        <dbReference type="SAM" id="SignalP"/>
    </source>
</evidence>
<keyword evidence="3" id="KW-1185">Reference proteome</keyword>
<protein>
    <submittedName>
        <fullName evidence="2">Uncharacterized protein</fullName>
    </submittedName>
</protein>
<proteinExistence type="predicted"/>
<name>K6XQC3_9ALTE</name>
<organism evidence="2 3">
    <name type="scientific">Aliiglaciecola lipolytica E3</name>
    <dbReference type="NCBI Taxonomy" id="1127673"/>
    <lineage>
        <taxon>Bacteria</taxon>
        <taxon>Pseudomonadati</taxon>
        <taxon>Pseudomonadota</taxon>
        <taxon>Gammaproteobacteria</taxon>
        <taxon>Alteromonadales</taxon>
        <taxon>Alteromonadaceae</taxon>
        <taxon>Aliiglaciecola</taxon>
    </lineage>
</organism>
<dbReference type="EMBL" id="BAEN01000023">
    <property type="protein sequence ID" value="GAC13871.1"/>
    <property type="molecule type" value="Genomic_DNA"/>
</dbReference>
<gene>
    <name evidence="2" type="ORF">GLIP_1230</name>
</gene>
<keyword evidence="1" id="KW-0732">Signal</keyword>
<sequence length="188" mass="21548">MRKIDKACLFIASILYSLYSFAEDNLPIECQTVPNKQIDICTLSTQSEHYPVNDLILYKREDGRFFVYLETIKGDVAGSWFWGFSNQGKYAVMSFAEEGHPHFVFYDTEQFLQSEQRPKPISVVSDYFLGQLMELRDDGTAIFGWTGGLQNSNQDSQCLEYENVDAALLEDECFVSVNIFADEHKSIN</sequence>
<dbReference type="eggNOG" id="ENOG503485B">
    <property type="taxonomic scope" value="Bacteria"/>
</dbReference>
<accession>K6XQC3</accession>
<evidence type="ECO:0000313" key="2">
    <source>
        <dbReference type="EMBL" id="GAC13871.1"/>
    </source>
</evidence>
<reference evidence="2 3" key="1">
    <citation type="journal article" date="2017" name="Antonie Van Leeuwenhoek">
        <title>Rhizobium rhizosphaerae sp. nov., a novel species isolated from rice rhizosphere.</title>
        <authorList>
            <person name="Zhao J.J."/>
            <person name="Zhang J."/>
            <person name="Zhang R.J."/>
            <person name="Zhang C.W."/>
            <person name="Yin H.Q."/>
            <person name="Zhang X.X."/>
        </authorList>
    </citation>
    <scope>NUCLEOTIDE SEQUENCE [LARGE SCALE GENOMIC DNA]</scope>
    <source>
        <strain evidence="2 3">E3</strain>
    </source>
</reference>
<feature type="chain" id="PRO_5003896818" evidence="1">
    <location>
        <begin position="23"/>
        <end position="188"/>
    </location>
</feature>
<feature type="signal peptide" evidence="1">
    <location>
        <begin position="1"/>
        <end position="22"/>
    </location>
</feature>